<name>A0A2T5G2F6_9SPHN</name>
<proteinExistence type="predicted"/>
<evidence type="ECO:0000256" key="2">
    <source>
        <dbReference type="ARBA" id="ARBA00022475"/>
    </source>
</evidence>
<keyword evidence="2" id="KW-1003">Cell membrane</keyword>
<dbReference type="GO" id="GO:0032153">
    <property type="term" value="C:cell division site"/>
    <property type="evidence" value="ECO:0007669"/>
    <property type="project" value="TreeGrafter"/>
</dbReference>
<protein>
    <submittedName>
        <fullName evidence="8">Cell division protein</fullName>
    </submittedName>
</protein>
<keyword evidence="8" id="KW-0131">Cell cycle</keyword>
<evidence type="ECO:0000256" key="6">
    <source>
        <dbReference type="SAM" id="Phobius"/>
    </source>
</evidence>
<dbReference type="InterPro" id="IPR003838">
    <property type="entry name" value="ABC3_permease_C"/>
</dbReference>
<evidence type="ECO:0000256" key="4">
    <source>
        <dbReference type="ARBA" id="ARBA00022989"/>
    </source>
</evidence>
<feature type="transmembrane region" description="Helical" evidence="6">
    <location>
        <begin position="21"/>
        <end position="44"/>
    </location>
</feature>
<keyword evidence="8" id="KW-0132">Cell division</keyword>
<dbReference type="EMBL" id="NWBU01000004">
    <property type="protein sequence ID" value="PTQ13333.1"/>
    <property type="molecule type" value="Genomic_DNA"/>
</dbReference>
<keyword evidence="9" id="KW-1185">Reference proteome</keyword>
<feature type="transmembrane region" description="Helical" evidence="6">
    <location>
        <begin position="225"/>
        <end position="247"/>
    </location>
</feature>
<reference evidence="8 9" key="1">
    <citation type="submission" date="2017-09" db="EMBL/GenBank/DDBJ databases">
        <title>Sphingomonas panjinensis sp.nov., isolated from oil-contaminated soil.</title>
        <authorList>
            <person name="Wang L."/>
            <person name="Chen L."/>
        </authorList>
    </citation>
    <scope>NUCLEOTIDE SEQUENCE [LARGE SCALE GENOMIC DNA]</scope>
    <source>
        <strain evidence="8 9">FW-11</strain>
    </source>
</reference>
<dbReference type="PANTHER" id="PTHR47755">
    <property type="entry name" value="CELL DIVISION PROTEIN FTSX"/>
    <property type="match status" value="1"/>
</dbReference>
<comment type="subcellular location">
    <subcellularLocation>
        <location evidence="1">Cell membrane</location>
        <topology evidence="1">Multi-pass membrane protein</topology>
    </subcellularLocation>
</comment>
<dbReference type="Proteomes" id="UP000244162">
    <property type="component" value="Unassembled WGS sequence"/>
</dbReference>
<comment type="caution">
    <text evidence="8">The sequence shown here is derived from an EMBL/GenBank/DDBJ whole genome shotgun (WGS) entry which is preliminary data.</text>
</comment>
<sequence>MSAASTAMRASNRRLLPEGRLEGPLPWLIAIMMFLMVLAAALGLGLGRAAASLADALAGRVTVQIVEGDPRAREAQARAAQSELGRIAGIRAVRRVDDAEMRALLEPWLGNIVNHGDDLPLPAMIDVDIAPGEQWRLAAIGRTLARIAPAARIDDHGRSLAPLAGLIASLTWLAIAIVLLMATATGFVVVLATRSALDTHHATIEVLHLLGATDSQIARLFQRRIALDALLGGAIGLACAAPVIFLLGLRLGALGSELAGTVALWPAAWLLLGALPLAGAGLATIATRRTVLGALRRTS</sequence>
<dbReference type="GO" id="GO:0005886">
    <property type="term" value="C:plasma membrane"/>
    <property type="evidence" value="ECO:0007669"/>
    <property type="project" value="UniProtKB-SubCell"/>
</dbReference>
<dbReference type="Pfam" id="PF02687">
    <property type="entry name" value="FtsX"/>
    <property type="match status" value="1"/>
</dbReference>
<evidence type="ECO:0000256" key="3">
    <source>
        <dbReference type="ARBA" id="ARBA00022692"/>
    </source>
</evidence>
<evidence type="ECO:0000313" key="8">
    <source>
        <dbReference type="EMBL" id="PTQ13333.1"/>
    </source>
</evidence>
<feature type="transmembrane region" description="Helical" evidence="6">
    <location>
        <begin position="267"/>
        <end position="287"/>
    </location>
</feature>
<dbReference type="PANTHER" id="PTHR47755:SF1">
    <property type="entry name" value="CELL DIVISION PROTEIN FTSX"/>
    <property type="match status" value="1"/>
</dbReference>
<feature type="domain" description="ABC3 transporter permease C-terminal" evidence="7">
    <location>
        <begin position="176"/>
        <end position="289"/>
    </location>
</feature>
<dbReference type="InterPro" id="IPR004513">
    <property type="entry name" value="FtsX"/>
</dbReference>
<dbReference type="AlphaFoldDB" id="A0A2T5G2F6"/>
<keyword evidence="3 6" id="KW-0812">Transmembrane</keyword>
<evidence type="ECO:0000259" key="7">
    <source>
        <dbReference type="Pfam" id="PF02687"/>
    </source>
</evidence>
<organism evidence="8 9">
    <name type="scientific">Sphingomonas oleivorans</name>
    <dbReference type="NCBI Taxonomy" id="1735121"/>
    <lineage>
        <taxon>Bacteria</taxon>
        <taxon>Pseudomonadati</taxon>
        <taxon>Pseudomonadota</taxon>
        <taxon>Alphaproteobacteria</taxon>
        <taxon>Sphingomonadales</taxon>
        <taxon>Sphingomonadaceae</taxon>
        <taxon>Sphingomonas</taxon>
    </lineage>
</organism>
<dbReference type="RefSeq" id="WP_107966568.1">
    <property type="nucleotide sequence ID" value="NZ_NWBU01000004.1"/>
</dbReference>
<keyword evidence="4 6" id="KW-1133">Transmembrane helix</keyword>
<keyword evidence="5 6" id="KW-0472">Membrane</keyword>
<dbReference type="GO" id="GO:0051301">
    <property type="term" value="P:cell division"/>
    <property type="evidence" value="ECO:0007669"/>
    <property type="project" value="UniProtKB-KW"/>
</dbReference>
<evidence type="ECO:0000256" key="1">
    <source>
        <dbReference type="ARBA" id="ARBA00004651"/>
    </source>
</evidence>
<dbReference type="OrthoDB" id="8478373at2"/>
<feature type="transmembrane region" description="Helical" evidence="6">
    <location>
        <begin position="166"/>
        <end position="192"/>
    </location>
</feature>
<evidence type="ECO:0000256" key="5">
    <source>
        <dbReference type="ARBA" id="ARBA00023136"/>
    </source>
</evidence>
<evidence type="ECO:0000313" key="9">
    <source>
        <dbReference type="Proteomes" id="UP000244162"/>
    </source>
</evidence>
<accession>A0A2T5G2F6</accession>
<gene>
    <name evidence="8" type="ORF">CLG96_04335</name>
</gene>